<dbReference type="AlphaFoldDB" id="A0A6A6UBY2"/>
<keyword evidence="3" id="KW-0337">GPI-anchor biosynthesis</keyword>
<evidence type="ECO:0000256" key="4">
    <source>
        <dbReference type="ARBA" id="ARBA00022676"/>
    </source>
</evidence>
<keyword evidence="12" id="KW-0732">Signal</keyword>
<keyword evidence="9 11" id="KW-0472">Membrane</keyword>
<feature type="transmembrane region" description="Helical" evidence="11">
    <location>
        <begin position="60"/>
        <end position="77"/>
    </location>
</feature>
<keyword evidence="5 13" id="KW-0808">Transferase</keyword>
<evidence type="ECO:0000256" key="3">
    <source>
        <dbReference type="ARBA" id="ARBA00022502"/>
    </source>
</evidence>
<feature type="transmembrane region" description="Helical" evidence="11">
    <location>
        <begin position="169"/>
        <end position="189"/>
    </location>
</feature>
<organism evidence="13 14">
    <name type="scientific">Microthyrium microscopicum</name>
    <dbReference type="NCBI Taxonomy" id="703497"/>
    <lineage>
        <taxon>Eukaryota</taxon>
        <taxon>Fungi</taxon>
        <taxon>Dikarya</taxon>
        <taxon>Ascomycota</taxon>
        <taxon>Pezizomycotina</taxon>
        <taxon>Dothideomycetes</taxon>
        <taxon>Dothideomycetes incertae sedis</taxon>
        <taxon>Microthyriales</taxon>
        <taxon>Microthyriaceae</taxon>
        <taxon>Microthyrium</taxon>
    </lineage>
</organism>
<evidence type="ECO:0000313" key="13">
    <source>
        <dbReference type="EMBL" id="KAF2668967.1"/>
    </source>
</evidence>
<feature type="transmembrane region" description="Helical" evidence="11">
    <location>
        <begin position="301"/>
        <end position="323"/>
    </location>
</feature>
<feature type="transmembrane region" description="Helical" evidence="11">
    <location>
        <begin position="89"/>
        <end position="111"/>
    </location>
</feature>
<reference evidence="13" key="1">
    <citation type="journal article" date="2020" name="Stud. Mycol.">
        <title>101 Dothideomycetes genomes: a test case for predicting lifestyles and emergence of pathogens.</title>
        <authorList>
            <person name="Haridas S."/>
            <person name="Albert R."/>
            <person name="Binder M."/>
            <person name="Bloem J."/>
            <person name="Labutti K."/>
            <person name="Salamov A."/>
            <person name="Andreopoulos B."/>
            <person name="Baker S."/>
            <person name="Barry K."/>
            <person name="Bills G."/>
            <person name="Bluhm B."/>
            <person name="Cannon C."/>
            <person name="Castanera R."/>
            <person name="Culley D."/>
            <person name="Daum C."/>
            <person name="Ezra D."/>
            <person name="Gonzalez J."/>
            <person name="Henrissat B."/>
            <person name="Kuo A."/>
            <person name="Liang C."/>
            <person name="Lipzen A."/>
            <person name="Lutzoni F."/>
            <person name="Magnuson J."/>
            <person name="Mondo S."/>
            <person name="Nolan M."/>
            <person name="Ohm R."/>
            <person name="Pangilinan J."/>
            <person name="Park H.-J."/>
            <person name="Ramirez L."/>
            <person name="Alfaro M."/>
            <person name="Sun H."/>
            <person name="Tritt A."/>
            <person name="Yoshinaga Y."/>
            <person name="Zwiers L.-H."/>
            <person name="Turgeon B."/>
            <person name="Goodwin S."/>
            <person name="Spatafora J."/>
            <person name="Crous P."/>
            <person name="Grigoriev I."/>
        </authorList>
    </citation>
    <scope>NUCLEOTIDE SEQUENCE</scope>
    <source>
        <strain evidence="13">CBS 115976</strain>
    </source>
</reference>
<dbReference type="GO" id="GO:0000026">
    <property type="term" value="F:alpha-1,2-mannosyltransferase activity"/>
    <property type="evidence" value="ECO:0007669"/>
    <property type="project" value="TreeGrafter"/>
</dbReference>
<evidence type="ECO:0000256" key="1">
    <source>
        <dbReference type="ARBA" id="ARBA00004477"/>
    </source>
</evidence>
<dbReference type="InterPro" id="IPR005599">
    <property type="entry name" value="GPI_mannosylTrfase"/>
</dbReference>
<dbReference type="Proteomes" id="UP000799302">
    <property type="component" value="Unassembled WGS sequence"/>
</dbReference>
<keyword evidence="8 11" id="KW-1133">Transmembrane helix</keyword>
<evidence type="ECO:0000256" key="10">
    <source>
        <dbReference type="ARBA" id="ARBA00038466"/>
    </source>
</evidence>
<keyword evidence="6 11" id="KW-0812">Transmembrane</keyword>
<feature type="signal peptide" evidence="12">
    <location>
        <begin position="1"/>
        <end position="17"/>
    </location>
</feature>
<comment type="subcellular location">
    <subcellularLocation>
        <location evidence="1 11">Endoplasmic reticulum membrane</location>
        <topology evidence="1 11">Multi-pass membrane protein</topology>
    </subcellularLocation>
</comment>
<protein>
    <recommendedName>
        <fullName evidence="11">Mannosyltransferase</fullName>
        <ecNumber evidence="11">2.4.1.-</ecNumber>
    </recommendedName>
</protein>
<evidence type="ECO:0000256" key="9">
    <source>
        <dbReference type="ARBA" id="ARBA00023136"/>
    </source>
</evidence>
<dbReference type="PANTHER" id="PTHR22760:SF3">
    <property type="entry name" value="GPI MANNOSYLTRANSFERASE 4"/>
    <property type="match status" value="1"/>
</dbReference>
<evidence type="ECO:0000313" key="14">
    <source>
        <dbReference type="Proteomes" id="UP000799302"/>
    </source>
</evidence>
<name>A0A6A6UBY2_9PEZI</name>
<sequence length="505" mass="58150">MWRRLYLLLLVVRLYFALSPSYLHPDENFQGPEVVAGQVFDYPVYKTWEFTTQFPIRSTFPLWLVYGIPMLILRSLWNGIWKDDLPPYVVYWTLRVLMYTLSFVLEDWAILELVSKSWHRRIAVLLTASSYVTWTYQTHTFSNAIETLVVLWSLVLMQRIFENKDRSGALPCMVLAFLIVLGVFNRITFPAYILVPGIKLLPHFYRKPLAFLSISFFGLLFTGMVIIFDTSYYHPHVTTWVELFKHPVITPLNNFLYNYAPENLAKHGLHPFYQHFVANLPQLLGPAFPLLIFNHRRSTRLYSAVCALVVLSLFPHQEARFLIPAVPLILSSIRLPPRFPRAWIAAWTLFNLAFGALMGVYHQGGVVPAQIHVAGSEGISHVYWWKTYSPPIWLLDGRIRDIQTTDLMGKPGVDVQAQLLAEISCSTWTKKSTEGVVLVAPASATFLDQFTSTNTSEILVLEERWRHTSHINLDDLDFGDDGVWGTLARVVGRRGLVMWDVKRRC</sequence>
<keyword evidence="7 11" id="KW-0256">Endoplasmic reticulum</keyword>
<keyword evidence="4 11" id="KW-0328">Glycosyltransferase</keyword>
<comment type="pathway">
    <text evidence="2">Glycolipid biosynthesis; glycosylphosphatidylinositol-anchor biosynthesis.</text>
</comment>
<dbReference type="EMBL" id="MU004235">
    <property type="protein sequence ID" value="KAF2668967.1"/>
    <property type="molecule type" value="Genomic_DNA"/>
</dbReference>
<dbReference type="GO" id="GO:0006506">
    <property type="term" value="P:GPI anchor biosynthetic process"/>
    <property type="evidence" value="ECO:0007669"/>
    <property type="project" value="UniProtKB-KW"/>
</dbReference>
<feature type="transmembrane region" description="Helical" evidence="11">
    <location>
        <begin position="343"/>
        <end position="361"/>
    </location>
</feature>
<proteinExistence type="inferred from homology"/>
<keyword evidence="14" id="KW-1185">Reference proteome</keyword>
<evidence type="ECO:0000256" key="11">
    <source>
        <dbReference type="RuleBase" id="RU363075"/>
    </source>
</evidence>
<evidence type="ECO:0000256" key="12">
    <source>
        <dbReference type="SAM" id="SignalP"/>
    </source>
</evidence>
<evidence type="ECO:0000256" key="8">
    <source>
        <dbReference type="ARBA" id="ARBA00022989"/>
    </source>
</evidence>
<comment type="similarity">
    <text evidence="10">Belongs to the glycosyltransferase 22 family. PIGZ subfamily.</text>
</comment>
<dbReference type="GO" id="GO:0005789">
    <property type="term" value="C:endoplasmic reticulum membrane"/>
    <property type="evidence" value="ECO:0007669"/>
    <property type="project" value="UniProtKB-SubCell"/>
</dbReference>
<dbReference type="EC" id="2.4.1.-" evidence="11"/>
<dbReference type="Pfam" id="PF03901">
    <property type="entry name" value="Glyco_transf_22"/>
    <property type="match status" value="1"/>
</dbReference>
<evidence type="ECO:0000256" key="2">
    <source>
        <dbReference type="ARBA" id="ARBA00004687"/>
    </source>
</evidence>
<gene>
    <name evidence="13" type="ORF">BT63DRAFT_432818</name>
</gene>
<accession>A0A6A6UBY2</accession>
<dbReference type="OrthoDB" id="10066429at2759"/>
<feature type="transmembrane region" description="Helical" evidence="11">
    <location>
        <begin position="209"/>
        <end position="228"/>
    </location>
</feature>
<evidence type="ECO:0000256" key="5">
    <source>
        <dbReference type="ARBA" id="ARBA00022679"/>
    </source>
</evidence>
<dbReference type="PANTHER" id="PTHR22760">
    <property type="entry name" value="GLYCOSYLTRANSFERASE"/>
    <property type="match status" value="1"/>
</dbReference>
<evidence type="ECO:0000256" key="6">
    <source>
        <dbReference type="ARBA" id="ARBA00022692"/>
    </source>
</evidence>
<evidence type="ECO:0000256" key="7">
    <source>
        <dbReference type="ARBA" id="ARBA00022824"/>
    </source>
</evidence>
<feature type="chain" id="PRO_5025388900" description="Mannosyltransferase" evidence="12">
    <location>
        <begin position="18"/>
        <end position="505"/>
    </location>
</feature>